<feature type="transmembrane region" description="Helical" evidence="6">
    <location>
        <begin position="277"/>
        <end position="295"/>
    </location>
</feature>
<dbReference type="InterPro" id="IPR050495">
    <property type="entry name" value="ATG22/LtaA_families"/>
</dbReference>
<protein>
    <submittedName>
        <fullName evidence="8">MFS transporter, UMF1 family</fullName>
    </submittedName>
</protein>
<dbReference type="OrthoDB" id="9768783at2"/>
<dbReference type="Gene3D" id="1.20.1250.20">
    <property type="entry name" value="MFS general substrate transporter like domains"/>
    <property type="match status" value="2"/>
</dbReference>
<dbReference type="GO" id="GO:0022857">
    <property type="term" value="F:transmembrane transporter activity"/>
    <property type="evidence" value="ECO:0007669"/>
    <property type="project" value="InterPro"/>
</dbReference>
<dbReference type="EMBL" id="FNIJ01000024">
    <property type="protein sequence ID" value="SDP17422.1"/>
    <property type="molecule type" value="Genomic_DNA"/>
</dbReference>
<feature type="transmembrane region" description="Helical" evidence="6">
    <location>
        <begin position="307"/>
        <end position="325"/>
    </location>
</feature>
<feature type="transmembrane region" description="Helical" evidence="6">
    <location>
        <begin position="365"/>
        <end position="385"/>
    </location>
</feature>
<evidence type="ECO:0000259" key="7">
    <source>
        <dbReference type="PROSITE" id="PS50850"/>
    </source>
</evidence>
<keyword evidence="5 6" id="KW-0472">Membrane</keyword>
<dbReference type="PANTHER" id="PTHR23519">
    <property type="entry name" value="AUTOPHAGY-RELATED PROTEIN 22"/>
    <property type="match status" value="1"/>
</dbReference>
<proteinExistence type="predicted"/>
<keyword evidence="4 6" id="KW-1133">Transmembrane helix</keyword>
<feature type="domain" description="Major facilitator superfamily (MFS) profile" evidence="7">
    <location>
        <begin position="240"/>
        <end position="435"/>
    </location>
</feature>
<feature type="transmembrane region" description="Helical" evidence="6">
    <location>
        <begin position="27"/>
        <end position="48"/>
    </location>
</feature>
<evidence type="ECO:0000256" key="4">
    <source>
        <dbReference type="ARBA" id="ARBA00022989"/>
    </source>
</evidence>
<dbReference type="RefSeq" id="WP_084314996.1">
    <property type="nucleotide sequence ID" value="NZ_FNIJ01000024.1"/>
</dbReference>
<keyword evidence="3 6" id="KW-0812">Transmembrane</keyword>
<dbReference type="GO" id="GO:0012505">
    <property type="term" value="C:endomembrane system"/>
    <property type="evidence" value="ECO:0007669"/>
    <property type="project" value="UniProtKB-SubCell"/>
</dbReference>
<feature type="transmembrane region" description="Helical" evidence="6">
    <location>
        <begin position="182"/>
        <end position="205"/>
    </location>
</feature>
<organism evidence="8 9">
    <name type="scientific">Pseudomonas jinjuensis</name>
    <dbReference type="NCBI Taxonomy" id="198616"/>
    <lineage>
        <taxon>Bacteria</taxon>
        <taxon>Pseudomonadati</taxon>
        <taxon>Pseudomonadota</taxon>
        <taxon>Gammaproteobacteria</taxon>
        <taxon>Pseudomonadales</taxon>
        <taxon>Pseudomonadaceae</taxon>
        <taxon>Pseudomonas</taxon>
    </lineage>
</organism>
<dbReference type="InterPro" id="IPR036259">
    <property type="entry name" value="MFS_trans_sf"/>
</dbReference>
<dbReference type="Pfam" id="PF11700">
    <property type="entry name" value="ATG22"/>
    <property type="match status" value="1"/>
</dbReference>
<gene>
    <name evidence="8" type="ORF">SAMN05216193_12428</name>
</gene>
<evidence type="ECO:0000256" key="6">
    <source>
        <dbReference type="SAM" id="Phobius"/>
    </source>
</evidence>
<evidence type="ECO:0000256" key="1">
    <source>
        <dbReference type="ARBA" id="ARBA00004127"/>
    </source>
</evidence>
<sequence>MSASLVPGVRYREVWAWAMYDFANSGYTTVVTTAVFNAFFVAVVAGGADWGTLAWTSAISLSYLLVILSAPLVGAYADACACKKRLLLLTTIGCVLCTAGLALAGPGTLALAVLFVVLSNFFFGTGENLVAAFLPELARSDALGRVSGWGWGLGYIGGLLSLGACLAYVAWAQGKGQDAADFVPVCMLITAALFALSSLPTFLFLRERARPQLRADERHRLRQTWARLGRTLREARRYRDLLRFLLCTLSYQAGISAVITLAAIYADQAMGFSTQDTLLLIFVVNITASLGALAFGHLQDHLGHRLTLALTLCGWILMVALVWSAQGPAQFWLAANVAGLCMGASQSAGRAIVGLLAPPTRLGEFFGLWGQAVKLSSILGPMTYGLTNWLSDGDHRLAMLVTGSYFVVGLLLLAGIDLKRGQRAALVDAAEATAA</sequence>
<name>A0A1H0QJD4_9PSED</name>
<accession>A0A1H0QJD4</accession>
<feature type="transmembrane region" description="Helical" evidence="6">
    <location>
        <begin position="110"/>
        <end position="134"/>
    </location>
</feature>
<feature type="transmembrane region" description="Helical" evidence="6">
    <location>
        <begin position="54"/>
        <end position="74"/>
    </location>
</feature>
<evidence type="ECO:0000256" key="3">
    <source>
        <dbReference type="ARBA" id="ARBA00022692"/>
    </source>
</evidence>
<dbReference type="AlphaFoldDB" id="A0A1H0QJD4"/>
<feature type="transmembrane region" description="Helical" evidence="6">
    <location>
        <begin position="86"/>
        <end position="104"/>
    </location>
</feature>
<comment type="subcellular location">
    <subcellularLocation>
        <location evidence="1">Endomembrane system</location>
        <topology evidence="1">Multi-pass membrane protein</topology>
    </subcellularLocation>
</comment>
<feature type="transmembrane region" description="Helical" evidence="6">
    <location>
        <begin position="397"/>
        <end position="416"/>
    </location>
</feature>
<dbReference type="Proteomes" id="UP000242957">
    <property type="component" value="Unassembled WGS sequence"/>
</dbReference>
<dbReference type="InterPro" id="IPR024671">
    <property type="entry name" value="Atg22-like"/>
</dbReference>
<dbReference type="PROSITE" id="PS50850">
    <property type="entry name" value="MFS"/>
    <property type="match status" value="1"/>
</dbReference>
<dbReference type="STRING" id="198616.SAMN05216193_12428"/>
<feature type="transmembrane region" description="Helical" evidence="6">
    <location>
        <begin position="331"/>
        <end position="353"/>
    </location>
</feature>
<dbReference type="PANTHER" id="PTHR23519:SF1">
    <property type="entry name" value="AUTOPHAGY-RELATED PROTEIN 22"/>
    <property type="match status" value="1"/>
</dbReference>
<dbReference type="SUPFAM" id="SSF103473">
    <property type="entry name" value="MFS general substrate transporter"/>
    <property type="match status" value="1"/>
</dbReference>
<keyword evidence="9" id="KW-1185">Reference proteome</keyword>
<reference evidence="9" key="1">
    <citation type="submission" date="2016-10" db="EMBL/GenBank/DDBJ databases">
        <authorList>
            <person name="Varghese N."/>
            <person name="Submissions S."/>
        </authorList>
    </citation>
    <scope>NUCLEOTIDE SEQUENCE [LARGE SCALE GENOMIC DNA]</scope>
    <source>
        <strain evidence="9">JCM 21621</strain>
    </source>
</reference>
<evidence type="ECO:0000256" key="2">
    <source>
        <dbReference type="ARBA" id="ARBA00022448"/>
    </source>
</evidence>
<feature type="transmembrane region" description="Helical" evidence="6">
    <location>
        <begin position="241"/>
        <end position="265"/>
    </location>
</feature>
<evidence type="ECO:0000256" key="5">
    <source>
        <dbReference type="ARBA" id="ARBA00023136"/>
    </source>
</evidence>
<feature type="transmembrane region" description="Helical" evidence="6">
    <location>
        <begin position="146"/>
        <end position="170"/>
    </location>
</feature>
<evidence type="ECO:0000313" key="9">
    <source>
        <dbReference type="Proteomes" id="UP000242957"/>
    </source>
</evidence>
<keyword evidence="2" id="KW-0813">Transport</keyword>
<evidence type="ECO:0000313" key="8">
    <source>
        <dbReference type="EMBL" id="SDP17422.1"/>
    </source>
</evidence>
<dbReference type="InterPro" id="IPR020846">
    <property type="entry name" value="MFS_dom"/>
</dbReference>